<dbReference type="AlphaFoldDB" id="A0AAV7SNJ5"/>
<keyword evidence="3" id="KW-1185">Reference proteome</keyword>
<name>A0AAV7SNJ5_PLEWA</name>
<feature type="compositionally biased region" description="Basic residues" evidence="1">
    <location>
        <begin position="90"/>
        <end position="102"/>
    </location>
</feature>
<evidence type="ECO:0000256" key="1">
    <source>
        <dbReference type="SAM" id="MobiDB-lite"/>
    </source>
</evidence>
<dbReference type="EMBL" id="JANPWB010000008">
    <property type="protein sequence ID" value="KAJ1165685.1"/>
    <property type="molecule type" value="Genomic_DNA"/>
</dbReference>
<comment type="caution">
    <text evidence="2">The sequence shown here is derived from an EMBL/GenBank/DDBJ whole genome shotgun (WGS) entry which is preliminary data.</text>
</comment>
<feature type="compositionally biased region" description="Polar residues" evidence="1">
    <location>
        <begin position="73"/>
        <end position="83"/>
    </location>
</feature>
<dbReference type="Proteomes" id="UP001066276">
    <property type="component" value="Chromosome 4_2"/>
</dbReference>
<evidence type="ECO:0000313" key="3">
    <source>
        <dbReference type="Proteomes" id="UP001066276"/>
    </source>
</evidence>
<proteinExistence type="predicted"/>
<accession>A0AAV7SNJ5</accession>
<gene>
    <name evidence="2" type="ORF">NDU88_006102</name>
</gene>
<feature type="region of interest" description="Disordered" evidence="1">
    <location>
        <begin position="73"/>
        <end position="177"/>
    </location>
</feature>
<reference evidence="2" key="1">
    <citation type="journal article" date="2022" name="bioRxiv">
        <title>Sequencing and chromosome-scale assembly of the giantPleurodeles waltlgenome.</title>
        <authorList>
            <person name="Brown T."/>
            <person name="Elewa A."/>
            <person name="Iarovenko S."/>
            <person name="Subramanian E."/>
            <person name="Araus A.J."/>
            <person name="Petzold A."/>
            <person name="Susuki M."/>
            <person name="Suzuki K.-i.T."/>
            <person name="Hayashi T."/>
            <person name="Toyoda A."/>
            <person name="Oliveira C."/>
            <person name="Osipova E."/>
            <person name="Leigh N.D."/>
            <person name="Simon A."/>
            <person name="Yun M.H."/>
        </authorList>
    </citation>
    <scope>NUCLEOTIDE SEQUENCE</scope>
    <source>
        <strain evidence="2">20211129_DDA</strain>
        <tissue evidence="2">Liver</tissue>
    </source>
</reference>
<protein>
    <submittedName>
        <fullName evidence="2">Uncharacterized protein</fullName>
    </submittedName>
</protein>
<feature type="compositionally biased region" description="Polar residues" evidence="1">
    <location>
        <begin position="154"/>
        <end position="163"/>
    </location>
</feature>
<sequence>MNPLTHTEPVMENTEPTLQDVLHAIAASRSVLEVKIDTLSIDLGFLQDDHKLRVVTPTGTELLSTPEDTWSWLETHTTSDPTNDSQQDKKQRRHRSRRRQATPKRTPPNPDEVQTERQRVVEAVAMLGEGPRRSNMASPLSSQKEDDHLDSDNETATSTQSSGILPMITPGTADDII</sequence>
<evidence type="ECO:0000313" key="2">
    <source>
        <dbReference type="EMBL" id="KAJ1165685.1"/>
    </source>
</evidence>
<organism evidence="2 3">
    <name type="scientific">Pleurodeles waltl</name>
    <name type="common">Iberian ribbed newt</name>
    <dbReference type="NCBI Taxonomy" id="8319"/>
    <lineage>
        <taxon>Eukaryota</taxon>
        <taxon>Metazoa</taxon>
        <taxon>Chordata</taxon>
        <taxon>Craniata</taxon>
        <taxon>Vertebrata</taxon>
        <taxon>Euteleostomi</taxon>
        <taxon>Amphibia</taxon>
        <taxon>Batrachia</taxon>
        <taxon>Caudata</taxon>
        <taxon>Salamandroidea</taxon>
        <taxon>Salamandridae</taxon>
        <taxon>Pleurodelinae</taxon>
        <taxon>Pleurodeles</taxon>
    </lineage>
</organism>